<keyword evidence="7 10" id="KW-0472">Membrane</keyword>
<evidence type="ECO:0000313" key="12">
    <source>
        <dbReference type="Proteomes" id="UP000243406"/>
    </source>
</evidence>
<evidence type="ECO:0000256" key="8">
    <source>
        <dbReference type="ARBA" id="ARBA00023143"/>
    </source>
</evidence>
<dbReference type="AlphaFoldDB" id="A0A1T4ZVS0"/>
<dbReference type="GO" id="GO:0044780">
    <property type="term" value="P:bacterial-type flagellum assembly"/>
    <property type="evidence" value="ECO:0007669"/>
    <property type="project" value="UniProtKB-UniRule"/>
</dbReference>
<evidence type="ECO:0000256" key="9">
    <source>
        <dbReference type="NCBIfam" id="TIGR01400"/>
    </source>
</evidence>
<proteinExistence type="inferred from homology"/>
<comment type="similarity">
    <text evidence="2 10">Belongs to the FliR/MopE/SpaR family.</text>
</comment>
<evidence type="ECO:0000256" key="10">
    <source>
        <dbReference type="RuleBase" id="RU362071"/>
    </source>
</evidence>
<gene>
    <name evidence="11" type="ORF">SAMN02745120_0446</name>
</gene>
<accession>A0A1T4ZVS0</accession>
<dbReference type="InterPro" id="IPR006303">
    <property type="entry name" value="FliR"/>
</dbReference>
<dbReference type="GO" id="GO:0005886">
    <property type="term" value="C:plasma membrane"/>
    <property type="evidence" value="ECO:0007669"/>
    <property type="project" value="UniProtKB-SubCell"/>
</dbReference>
<comment type="function">
    <text evidence="1 10">Role in flagellar biosynthesis.</text>
</comment>
<keyword evidence="5 10" id="KW-0812">Transmembrane</keyword>
<protein>
    <recommendedName>
        <fullName evidence="3 9">Flagellar biosynthetic protein FliR</fullName>
    </recommendedName>
</protein>
<feature type="transmembrane region" description="Helical" evidence="10">
    <location>
        <begin position="177"/>
        <end position="203"/>
    </location>
</feature>
<dbReference type="RefSeq" id="WP_079588432.1">
    <property type="nucleotide sequence ID" value="NZ_FUYN01000001.1"/>
</dbReference>
<keyword evidence="12" id="KW-1185">Reference proteome</keyword>
<reference evidence="12" key="1">
    <citation type="submission" date="2017-02" db="EMBL/GenBank/DDBJ databases">
        <authorList>
            <person name="Varghese N."/>
            <person name="Submissions S."/>
        </authorList>
    </citation>
    <scope>NUCLEOTIDE SEQUENCE [LARGE SCALE GENOMIC DNA]</scope>
    <source>
        <strain evidence="12">ATCC 35199</strain>
    </source>
</reference>
<dbReference type="PANTHER" id="PTHR30065">
    <property type="entry name" value="FLAGELLAR BIOSYNTHETIC PROTEIN FLIR"/>
    <property type="match status" value="1"/>
</dbReference>
<evidence type="ECO:0000256" key="6">
    <source>
        <dbReference type="ARBA" id="ARBA00022989"/>
    </source>
</evidence>
<keyword evidence="11" id="KW-0966">Cell projection</keyword>
<keyword evidence="6 10" id="KW-1133">Transmembrane helix</keyword>
<evidence type="ECO:0000256" key="2">
    <source>
        <dbReference type="ARBA" id="ARBA00009772"/>
    </source>
</evidence>
<keyword evidence="8 10" id="KW-0975">Bacterial flagellum</keyword>
<feature type="transmembrane region" description="Helical" evidence="10">
    <location>
        <begin position="79"/>
        <end position="103"/>
    </location>
</feature>
<dbReference type="Pfam" id="PF01311">
    <property type="entry name" value="Bac_export_1"/>
    <property type="match status" value="1"/>
</dbReference>
<dbReference type="PRINTS" id="PR00953">
    <property type="entry name" value="TYPE3IMRPROT"/>
</dbReference>
<evidence type="ECO:0000256" key="3">
    <source>
        <dbReference type="ARBA" id="ARBA00021717"/>
    </source>
</evidence>
<evidence type="ECO:0000256" key="4">
    <source>
        <dbReference type="ARBA" id="ARBA00022475"/>
    </source>
</evidence>
<comment type="subcellular location">
    <subcellularLocation>
        <location evidence="10">Cell membrane</location>
        <topology evidence="10">Multi-pass membrane protein</topology>
    </subcellularLocation>
    <subcellularLocation>
        <location evidence="10">Bacterial flagellum basal body</location>
    </subcellularLocation>
</comment>
<evidence type="ECO:0000256" key="7">
    <source>
        <dbReference type="ARBA" id="ARBA00023136"/>
    </source>
</evidence>
<evidence type="ECO:0000313" key="11">
    <source>
        <dbReference type="EMBL" id="SKB26786.1"/>
    </source>
</evidence>
<evidence type="ECO:0000256" key="1">
    <source>
        <dbReference type="ARBA" id="ARBA00002578"/>
    </source>
</evidence>
<dbReference type="GO" id="GO:0006605">
    <property type="term" value="P:protein targeting"/>
    <property type="evidence" value="ECO:0007669"/>
    <property type="project" value="UniProtKB-UniRule"/>
</dbReference>
<dbReference type="EMBL" id="FUYN01000001">
    <property type="protein sequence ID" value="SKB26786.1"/>
    <property type="molecule type" value="Genomic_DNA"/>
</dbReference>
<evidence type="ECO:0000256" key="5">
    <source>
        <dbReference type="ARBA" id="ARBA00022692"/>
    </source>
</evidence>
<dbReference type="GO" id="GO:0009425">
    <property type="term" value="C:bacterial-type flagellum basal body"/>
    <property type="evidence" value="ECO:0007669"/>
    <property type="project" value="UniProtKB-SubCell"/>
</dbReference>
<sequence length="262" mass="29389">MINELFTTVITSINVFLLILSRVIGFISVAPVYGRNGIPMYVKIGLSIIVSYIVLPFLIFETPAPIGSAELIFLSFKEVITGLGLGLIAQLFFSIFASAGSIIDMDLGLSMSQVYDPQIGGQVTVTSKFMDIFAYLIFLYIDGHHYLMRAIINSFYILPLGEVHIANDNFINFIIKLFNYLLISSITIAIPIIISIFLGNLLLAFMAKIMPQMNVFIVGMPFKIFMGLIIFIISLPYMGDLIRKILMNIYQYLYLFLDIVKG</sequence>
<organism evidence="11 12">
    <name type="scientific">Acetoanaerobium noterae</name>
    <dbReference type="NCBI Taxonomy" id="745369"/>
    <lineage>
        <taxon>Bacteria</taxon>
        <taxon>Bacillati</taxon>
        <taxon>Bacillota</taxon>
        <taxon>Clostridia</taxon>
        <taxon>Peptostreptococcales</taxon>
        <taxon>Filifactoraceae</taxon>
        <taxon>Acetoanaerobium</taxon>
    </lineage>
</organism>
<feature type="transmembrane region" description="Helical" evidence="10">
    <location>
        <begin position="6"/>
        <end position="33"/>
    </location>
</feature>
<feature type="transmembrane region" description="Helical" evidence="10">
    <location>
        <begin position="40"/>
        <end position="59"/>
    </location>
</feature>
<dbReference type="NCBIfam" id="TIGR01400">
    <property type="entry name" value="fliR"/>
    <property type="match status" value="1"/>
</dbReference>
<dbReference type="OrthoDB" id="9807748at2"/>
<feature type="transmembrane region" description="Helical" evidence="10">
    <location>
        <begin position="215"/>
        <end position="235"/>
    </location>
</feature>
<keyword evidence="11" id="KW-0282">Flagellum</keyword>
<keyword evidence="4 10" id="KW-1003">Cell membrane</keyword>
<keyword evidence="11" id="KW-0969">Cilium</keyword>
<dbReference type="Proteomes" id="UP000243406">
    <property type="component" value="Unassembled WGS sequence"/>
</dbReference>
<dbReference type="InterPro" id="IPR002010">
    <property type="entry name" value="T3SS_IM_R"/>
</dbReference>
<name>A0A1T4ZVS0_9FIRM</name>
<dbReference type="PANTHER" id="PTHR30065:SF1">
    <property type="entry name" value="SURFACE PRESENTATION OF ANTIGENS PROTEIN SPAR"/>
    <property type="match status" value="1"/>
</dbReference>